<organism evidence="2 3">
    <name type="scientific">Methylotenera oryzisoli</name>
    <dbReference type="NCBI Taxonomy" id="2080758"/>
    <lineage>
        <taxon>Bacteria</taxon>
        <taxon>Pseudomonadati</taxon>
        <taxon>Pseudomonadota</taxon>
        <taxon>Betaproteobacteria</taxon>
        <taxon>Nitrosomonadales</taxon>
        <taxon>Methylophilaceae</taxon>
        <taxon>Methylotenera</taxon>
    </lineage>
</organism>
<evidence type="ECO:0000313" key="3">
    <source>
        <dbReference type="Proteomes" id="UP000297706"/>
    </source>
</evidence>
<evidence type="ECO:0000313" key="2">
    <source>
        <dbReference type="EMBL" id="TFW72945.1"/>
    </source>
</evidence>
<keyword evidence="1" id="KW-0472">Membrane</keyword>
<dbReference type="AlphaFoldDB" id="A0A4Y9VV85"/>
<keyword evidence="1" id="KW-0812">Transmembrane</keyword>
<feature type="transmembrane region" description="Helical" evidence="1">
    <location>
        <begin position="54"/>
        <end position="74"/>
    </location>
</feature>
<comment type="caution">
    <text evidence="2">The sequence shown here is derived from an EMBL/GenBank/DDBJ whole genome shotgun (WGS) entry which is preliminary data.</text>
</comment>
<dbReference type="Proteomes" id="UP000297706">
    <property type="component" value="Unassembled WGS sequence"/>
</dbReference>
<feature type="transmembrane region" description="Helical" evidence="1">
    <location>
        <begin position="107"/>
        <end position="127"/>
    </location>
</feature>
<protein>
    <submittedName>
        <fullName evidence="2">Uncharacterized protein</fullName>
    </submittedName>
</protein>
<name>A0A4Y9VV85_9PROT</name>
<gene>
    <name evidence="2" type="ORF">C3Y98_00875</name>
</gene>
<dbReference type="RefSeq" id="WP_135276254.1">
    <property type="nucleotide sequence ID" value="NZ_PQVH01000002.1"/>
</dbReference>
<accession>A0A4Y9VV85</accession>
<sequence>MVNLVITFFIVISAFYAPTKTAITVGLAVAFGFIVQLITGFIARPVSLPQSIRAVFFSFVAMFIAALFSVQVLVSTGAAFTPLSFVAVIAASCAAFSICLEIKSAHALVVTLLFWGIAYPTLSYFGVTAFRATA</sequence>
<keyword evidence="1" id="KW-1133">Transmembrane helix</keyword>
<keyword evidence="3" id="KW-1185">Reference proteome</keyword>
<proteinExistence type="predicted"/>
<reference evidence="2 3" key="1">
    <citation type="submission" date="2018-02" db="EMBL/GenBank/DDBJ databases">
        <title>A novel lanthanide dependent methylotroph, Methylotenera sp. La3113.</title>
        <authorList>
            <person name="Lv H."/>
            <person name="Tani A."/>
        </authorList>
    </citation>
    <scope>NUCLEOTIDE SEQUENCE [LARGE SCALE GENOMIC DNA]</scope>
    <source>
        <strain evidence="2 3">La3113</strain>
    </source>
</reference>
<feature type="transmembrane region" description="Helical" evidence="1">
    <location>
        <begin position="80"/>
        <end position="100"/>
    </location>
</feature>
<feature type="transmembrane region" description="Helical" evidence="1">
    <location>
        <begin position="22"/>
        <end position="42"/>
    </location>
</feature>
<dbReference type="EMBL" id="PQVH01000002">
    <property type="protein sequence ID" value="TFW72945.1"/>
    <property type="molecule type" value="Genomic_DNA"/>
</dbReference>
<evidence type="ECO:0000256" key="1">
    <source>
        <dbReference type="SAM" id="Phobius"/>
    </source>
</evidence>